<reference evidence="11" key="1">
    <citation type="journal article" date="2019" name="Int. J. Syst. Evol. Microbiol.">
        <title>The Global Catalogue of Microorganisms (GCM) 10K type strain sequencing project: providing services to taxonomists for standard genome sequencing and annotation.</title>
        <authorList>
            <consortium name="The Broad Institute Genomics Platform"/>
            <consortium name="The Broad Institute Genome Sequencing Center for Infectious Disease"/>
            <person name="Wu L."/>
            <person name="Ma J."/>
        </authorList>
    </citation>
    <scope>NUCLEOTIDE SEQUENCE [LARGE SCALE GENOMIC DNA]</scope>
    <source>
        <strain evidence="11">JCM 16673</strain>
    </source>
</reference>
<evidence type="ECO:0000313" key="10">
    <source>
        <dbReference type="EMBL" id="GAA4014495.1"/>
    </source>
</evidence>
<proteinExistence type="inferred from homology"/>
<dbReference type="Pfam" id="PF02321">
    <property type="entry name" value="OEP"/>
    <property type="match status" value="2"/>
</dbReference>
<dbReference type="Gene3D" id="1.20.1600.10">
    <property type="entry name" value="Outer membrane efflux proteins (OEP)"/>
    <property type="match status" value="1"/>
</dbReference>
<dbReference type="SUPFAM" id="SSF56954">
    <property type="entry name" value="Outer membrane efflux proteins (OEP)"/>
    <property type="match status" value="1"/>
</dbReference>
<keyword evidence="6 9" id="KW-0472">Membrane</keyword>
<dbReference type="PANTHER" id="PTHR30203">
    <property type="entry name" value="OUTER MEMBRANE CATION EFFLUX PROTEIN"/>
    <property type="match status" value="1"/>
</dbReference>
<keyword evidence="4 9" id="KW-0812">Transmembrane</keyword>
<keyword evidence="11" id="KW-1185">Reference proteome</keyword>
<dbReference type="RefSeq" id="WP_344761753.1">
    <property type="nucleotide sequence ID" value="NZ_BAAAZE010000005.1"/>
</dbReference>
<evidence type="ECO:0000256" key="1">
    <source>
        <dbReference type="ARBA" id="ARBA00004370"/>
    </source>
</evidence>
<dbReference type="InterPro" id="IPR003423">
    <property type="entry name" value="OMP_efflux"/>
</dbReference>
<dbReference type="PROSITE" id="PS51257">
    <property type="entry name" value="PROKAR_LIPOPROTEIN"/>
    <property type="match status" value="1"/>
</dbReference>
<name>A0ABP7SPP0_9BURK</name>
<comment type="subcellular location">
    <subcellularLocation>
        <location evidence="9">Cell membrane</location>
        <topology evidence="9">Lipid-anchor</topology>
    </subcellularLocation>
    <subcellularLocation>
        <location evidence="1">Membrane</location>
    </subcellularLocation>
</comment>
<dbReference type="Proteomes" id="UP001501353">
    <property type="component" value="Unassembled WGS sequence"/>
</dbReference>
<organism evidence="10 11">
    <name type="scientific">Actimicrobium antarcticum</name>
    <dbReference type="NCBI Taxonomy" id="1051899"/>
    <lineage>
        <taxon>Bacteria</taxon>
        <taxon>Pseudomonadati</taxon>
        <taxon>Pseudomonadota</taxon>
        <taxon>Betaproteobacteria</taxon>
        <taxon>Burkholderiales</taxon>
        <taxon>Oxalobacteraceae</taxon>
        <taxon>Actimicrobium</taxon>
    </lineage>
</organism>
<evidence type="ECO:0000256" key="2">
    <source>
        <dbReference type="ARBA" id="ARBA00007613"/>
    </source>
</evidence>
<keyword evidence="8 9" id="KW-0449">Lipoprotein</keyword>
<dbReference type="Gene3D" id="2.20.200.10">
    <property type="entry name" value="Outer membrane efflux proteins (OEP)"/>
    <property type="match status" value="1"/>
</dbReference>
<sequence length="503" mass="53358">MKHLLIASPPGVAIKAVMGTLLVSAMMSGCVSSGDIRSTAQTRSGTEFATARSLPAQGGTWPAMDWPTQLGGTALQALVDEALAGNPGLQVAAARINAAQALADATRGAAGPTVGGSFTSTYQRYTENGIIPPPLAGAVRSDNQLAASFSYDLDFWGRHAAELRAVLAQGNVAEAEQYSARLTLASAVAHGWMMLHRQTQQLDMIEQQHAVRRKLNDLTLRRIAAGLDNQSDNQIGQLQLDNLRTEQAQWQEALALTRNQLAALLGKGPDRGLTIDRPLPAANVDMALPDALPLELLGRRPDIVAARWHVEALQGEIDTARTEFYPNVNLTAFAGLSSLGLSNLINSGSTIAGIGPAIRLPIFESGVLRARLKGKVAAYDMAVATYNQTLTEALRDVADQVQSLRGAARQRDLQQSAVRAASRSLRLSEQRQRVGTANLLQVLASEANLLQQQRIELDVRMRMADLQVGLVKALGGGFDAGAAGLVAPVKTSSVISLPVKAAS</sequence>
<keyword evidence="3 9" id="KW-1134">Transmembrane beta strand</keyword>
<accession>A0ABP7SPP0</accession>
<dbReference type="NCBIfam" id="TIGR01845">
    <property type="entry name" value="outer_NodT"/>
    <property type="match status" value="1"/>
</dbReference>
<comment type="caution">
    <text evidence="10">The sequence shown here is derived from an EMBL/GenBank/DDBJ whole genome shotgun (WGS) entry which is preliminary data.</text>
</comment>
<keyword evidence="7 9" id="KW-0564">Palmitate</keyword>
<evidence type="ECO:0000256" key="4">
    <source>
        <dbReference type="ARBA" id="ARBA00022692"/>
    </source>
</evidence>
<evidence type="ECO:0000256" key="8">
    <source>
        <dbReference type="ARBA" id="ARBA00023288"/>
    </source>
</evidence>
<evidence type="ECO:0000256" key="9">
    <source>
        <dbReference type="RuleBase" id="RU362097"/>
    </source>
</evidence>
<keyword evidence="5" id="KW-0732">Signal</keyword>
<evidence type="ECO:0000256" key="3">
    <source>
        <dbReference type="ARBA" id="ARBA00022452"/>
    </source>
</evidence>
<dbReference type="InterPro" id="IPR010131">
    <property type="entry name" value="MdtP/NodT-like"/>
</dbReference>
<dbReference type="EMBL" id="BAAAZE010000005">
    <property type="protein sequence ID" value="GAA4014495.1"/>
    <property type="molecule type" value="Genomic_DNA"/>
</dbReference>
<comment type="similarity">
    <text evidence="2 9">Belongs to the outer membrane factor (OMF) (TC 1.B.17) family.</text>
</comment>
<protein>
    <submittedName>
        <fullName evidence="10">Efflux transporter outer membrane subunit</fullName>
    </submittedName>
</protein>
<evidence type="ECO:0000313" key="11">
    <source>
        <dbReference type="Proteomes" id="UP001501353"/>
    </source>
</evidence>
<dbReference type="PANTHER" id="PTHR30203:SF20">
    <property type="entry name" value="MULTIDRUG RESISTANCE OUTER MEMBRANE PROTEIN MDTP-RELATED"/>
    <property type="match status" value="1"/>
</dbReference>
<evidence type="ECO:0000256" key="5">
    <source>
        <dbReference type="ARBA" id="ARBA00022729"/>
    </source>
</evidence>
<evidence type="ECO:0000256" key="7">
    <source>
        <dbReference type="ARBA" id="ARBA00023139"/>
    </source>
</evidence>
<gene>
    <name evidence="10" type="ORF">GCM10022212_06090</name>
</gene>
<evidence type="ECO:0000256" key="6">
    <source>
        <dbReference type="ARBA" id="ARBA00023136"/>
    </source>
</evidence>